<evidence type="ECO:0000259" key="1">
    <source>
        <dbReference type="Pfam" id="PF08924"/>
    </source>
</evidence>
<dbReference type="Gene3D" id="3.20.20.80">
    <property type="entry name" value="Glycosidases"/>
    <property type="match status" value="1"/>
</dbReference>
<sequence>MPFEVLGELFGHGSMVSLSAGKPGISVSTLRGKGPADPEHFTYRRGYEVSEEAANAAWAYRIPANSIIYFAVDFDVLDEQIVPKILPYFQALHENLGNWGLSGYRVGIYAPGLFARGLQMQGMRSHRSCLTCRRHSAGIKATCCLRTGHLIKFTSWMWAAVRVSFESTEMSFLGVTLDSGISLRKSELETTP</sequence>
<evidence type="ECO:0000313" key="3">
    <source>
        <dbReference type="Proteomes" id="UP000503441"/>
    </source>
</evidence>
<dbReference type="InterPro" id="IPR015020">
    <property type="entry name" value="Rv2525c-like_Glyco_Hydro-like"/>
</dbReference>
<reference evidence="2 3" key="1">
    <citation type="submission" date="2020-03" db="EMBL/GenBank/DDBJ databases">
        <title>Leucobacter sp. nov., isolated from beetles.</title>
        <authorList>
            <person name="Hyun D.-W."/>
            <person name="Bae J.-W."/>
        </authorList>
    </citation>
    <scope>NUCLEOTIDE SEQUENCE [LARGE SCALE GENOMIC DNA]</scope>
    <source>
        <strain evidence="2 3">HDW9A</strain>
    </source>
</reference>
<dbReference type="Proteomes" id="UP000503441">
    <property type="component" value="Chromosome"/>
</dbReference>
<dbReference type="SUPFAM" id="SSF51445">
    <property type="entry name" value="(Trans)glycosidases"/>
    <property type="match status" value="1"/>
</dbReference>
<dbReference type="EMBL" id="CP049933">
    <property type="protein sequence ID" value="QIM19470.1"/>
    <property type="molecule type" value="Genomic_DNA"/>
</dbReference>
<proteinExistence type="predicted"/>
<dbReference type="Pfam" id="PF08924">
    <property type="entry name" value="Rv2525c_GlyHyd-like"/>
    <property type="match status" value="1"/>
</dbReference>
<name>A0ABX6K2S3_9MICO</name>
<keyword evidence="3" id="KW-1185">Reference proteome</keyword>
<accession>A0ABX6K2S3</accession>
<dbReference type="InterPro" id="IPR017853">
    <property type="entry name" value="GH"/>
</dbReference>
<protein>
    <submittedName>
        <fullName evidence="2">DUF1906 domain-containing protein</fullName>
    </submittedName>
</protein>
<gene>
    <name evidence="2" type="ORF">G7066_14435</name>
</gene>
<evidence type="ECO:0000313" key="2">
    <source>
        <dbReference type="EMBL" id="QIM19470.1"/>
    </source>
</evidence>
<feature type="domain" description="Rv2525c-like glycoside hydrolase-like" evidence="1">
    <location>
        <begin position="36"/>
        <end position="113"/>
    </location>
</feature>
<organism evidence="2 3">
    <name type="scientific">Leucobacter coleopterorum</name>
    <dbReference type="NCBI Taxonomy" id="2714933"/>
    <lineage>
        <taxon>Bacteria</taxon>
        <taxon>Bacillati</taxon>
        <taxon>Actinomycetota</taxon>
        <taxon>Actinomycetes</taxon>
        <taxon>Micrococcales</taxon>
        <taxon>Microbacteriaceae</taxon>
        <taxon>Leucobacter</taxon>
    </lineage>
</organism>